<dbReference type="AlphaFoldDB" id="A0AAV7TUU2"/>
<evidence type="ECO:0000313" key="2">
    <source>
        <dbReference type="EMBL" id="KAJ1179966.1"/>
    </source>
</evidence>
<reference evidence="2" key="1">
    <citation type="journal article" date="2022" name="bioRxiv">
        <title>Sequencing and chromosome-scale assembly of the giantPleurodeles waltlgenome.</title>
        <authorList>
            <person name="Brown T."/>
            <person name="Elewa A."/>
            <person name="Iarovenko S."/>
            <person name="Subramanian E."/>
            <person name="Araus A.J."/>
            <person name="Petzold A."/>
            <person name="Susuki M."/>
            <person name="Suzuki K.-i.T."/>
            <person name="Hayashi T."/>
            <person name="Toyoda A."/>
            <person name="Oliveira C."/>
            <person name="Osipova E."/>
            <person name="Leigh N.D."/>
            <person name="Simon A."/>
            <person name="Yun M.H."/>
        </authorList>
    </citation>
    <scope>NUCLEOTIDE SEQUENCE</scope>
    <source>
        <strain evidence="2">20211129_DDA</strain>
        <tissue evidence="2">Liver</tissue>
    </source>
</reference>
<gene>
    <name evidence="2" type="ORF">NDU88_005194</name>
</gene>
<keyword evidence="3" id="KW-1185">Reference proteome</keyword>
<protein>
    <submittedName>
        <fullName evidence="2">Uncharacterized protein</fullName>
    </submittedName>
</protein>
<feature type="region of interest" description="Disordered" evidence="1">
    <location>
        <begin position="13"/>
        <end position="45"/>
    </location>
</feature>
<accession>A0AAV7TUU2</accession>
<feature type="compositionally biased region" description="Low complexity" evidence="1">
    <location>
        <begin position="98"/>
        <end position="109"/>
    </location>
</feature>
<dbReference type="EMBL" id="JANPWB010000006">
    <property type="protein sequence ID" value="KAJ1179966.1"/>
    <property type="molecule type" value="Genomic_DNA"/>
</dbReference>
<sequence>MLDAGCRARFTSGERAAGWPSRRSWTRSGCRTRDRPGGRVTGASAQPIKPVADANLQLHLFVAAPGEAAPPQRNTPPADACRSGLLYTPPANLRVSTRYAGGTRPAGRPGPRPCRRPTYSHFGAACRRWRTYTGGRIHDRPGGRVARDPALLTTPEVGARFLAVLRPTRCCLWERARTLLTNNLHVRLSQLEGGTSGVLLCPVAAAA</sequence>
<comment type="caution">
    <text evidence="2">The sequence shown here is derived from an EMBL/GenBank/DDBJ whole genome shotgun (WGS) entry which is preliminary data.</text>
</comment>
<name>A0AAV7TUU2_PLEWA</name>
<proteinExistence type="predicted"/>
<organism evidence="2 3">
    <name type="scientific">Pleurodeles waltl</name>
    <name type="common">Iberian ribbed newt</name>
    <dbReference type="NCBI Taxonomy" id="8319"/>
    <lineage>
        <taxon>Eukaryota</taxon>
        <taxon>Metazoa</taxon>
        <taxon>Chordata</taxon>
        <taxon>Craniata</taxon>
        <taxon>Vertebrata</taxon>
        <taxon>Euteleostomi</taxon>
        <taxon>Amphibia</taxon>
        <taxon>Batrachia</taxon>
        <taxon>Caudata</taxon>
        <taxon>Salamandroidea</taxon>
        <taxon>Salamandridae</taxon>
        <taxon>Pleurodelinae</taxon>
        <taxon>Pleurodeles</taxon>
    </lineage>
</organism>
<evidence type="ECO:0000313" key="3">
    <source>
        <dbReference type="Proteomes" id="UP001066276"/>
    </source>
</evidence>
<feature type="region of interest" description="Disordered" evidence="1">
    <location>
        <begin position="96"/>
        <end position="115"/>
    </location>
</feature>
<evidence type="ECO:0000256" key="1">
    <source>
        <dbReference type="SAM" id="MobiDB-lite"/>
    </source>
</evidence>
<dbReference type="Proteomes" id="UP001066276">
    <property type="component" value="Chromosome 3_2"/>
</dbReference>